<organism evidence="2 3">
    <name type="scientific">Kineosporia succinea</name>
    <dbReference type="NCBI Taxonomy" id="84632"/>
    <lineage>
        <taxon>Bacteria</taxon>
        <taxon>Bacillati</taxon>
        <taxon>Actinomycetota</taxon>
        <taxon>Actinomycetes</taxon>
        <taxon>Kineosporiales</taxon>
        <taxon>Kineosporiaceae</taxon>
        <taxon>Kineosporia</taxon>
    </lineage>
</organism>
<accession>A0ABT9P3N3</accession>
<evidence type="ECO:0000313" key="2">
    <source>
        <dbReference type="EMBL" id="MDP9827288.1"/>
    </source>
</evidence>
<proteinExistence type="predicted"/>
<gene>
    <name evidence="2" type="ORF">J2S57_003037</name>
</gene>
<dbReference type="Proteomes" id="UP001235712">
    <property type="component" value="Unassembled WGS sequence"/>
</dbReference>
<name>A0ABT9P3N3_9ACTN</name>
<protein>
    <recommendedName>
        <fullName evidence="1">DUF6318 domain-containing protein</fullName>
    </recommendedName>
</protein>
<reference evidence="2 3" key="1">
    <citation type="submission" date="2023-07" db="EMBL/GenBank/DDBJ databases">
        <title>Sequencing the genomes of 1000 actinobacteria strains.</title>
        <authorList>
            <person name="Klenk H.-P."/>
        </authorList>
    </citation>
    <scope>NUCLEOTIDE SEQUENCE [LARGE SCALE GENOMIC DNA]</scope>
    <source>
        <strain evidence="2 3">DSM 44388</strain>
    </source>
</reference>
<sequence>MAPEAEQTAAGAEKFVRYFWDVYNYGYTSGNSAPLNGISGEECVFCTSATREIDQANAQGLRQTGGRITPQVIQAAPGPVGSSVVVISVVNQEASQVLDENASVVATSKALKAINADSRIEWTGKSWRMAAVTISSKGD</sequence>
<dbReference type="InterPro" id="IPR046281">
    <property type="entry name" value="DUF6318"/>
</dbReference>
<evidence type="ECO:0000259" key="1">
    <source>
        <dbReference type="Pfam" id="PF19843"/>
    </source>
</evidence>
<evidence type="ECO:0000313" key="3">
    <source>
        <dbReference type="Proteomes" id="UP001235712"/>
    </source>
</evidence>
<dbReference type="Pfam" id="PF19843">
    <property type="entry name" value="DUF6318"/>
    <property type="match status" value="1"/>
</dbReference>
<dbReference type="RefSeq" id="WP_307243148.1">
    <property type="nucleotide sequence ID" value="NZ_JAUSQZ010000001.1"/>
</dbReference>
<keyword evidence="3" id="KW-1185">Reference proteome</keyword>
<comment type="caution">
    <text evidence="2">The sequence shown here is derived from an EMBL/GenBank/DDBJ whole genome shotgun (WGS) entry which is preliminary data.</text>
</comment>
<dbReference type="EMBL" id="JAUSQZ010000001">
    <property type="protein sequence ID" value="MDP9827288.1"/>
    <property type="molecule type" value="Genomic_DNA"/>
</dbReference>
<feature type="domain" description="DUF6318" evidence="1">
    <location>
        <begin position="6"/>
        <end position="131"/>
    </location>
</feature>